<sequence length="86" mass="9668">MPHRTLRPTATHGYCGEFRVETMEVQKPGEPKWFSNAYVYHRDRPHPIATIEGAGEGADRSDARAQALRIGCAFATSLDPRTWRVA</sequence>
<name>A0AAW8ZPL9_9XANT</name>
<reference evidence="1 2" key="1">
    <citation type="submission" date="2023-10" db="EMBL/GenBank/DDBJ databases">
        <title>A new tool for lettuce pathogen research.</title>
        <authorList>
            <person name="Horton K.N."/>
            <person name="Cseke L.J."/>
            <person name="Badiwe M."/>
            <person name="Tesfaye D."/>
            <person name="Klein A."/>
            <person name="Su J."/>
            <person name="Potnis N."/>
            <person name="Gassmann W."/>
        </authorList>
    </citation>
    <scope>NUCLEOTIDE SEQUENCE [LARGE SCALE GENOMIC DNA]</scope>
    <source>
        <strain evidence="1 2">JSKH1901</strain>
    </source>
</reference>
<accession>A0AAW8ZPL9</accession>
<protein>
    <recommendedName>
        <fullName evidence="3">DRBM domain-containing protein</fullName>
    </recommendedName>
</protein>
<evidence type="ECO:0008006" key="3">
    <source>
        <dbReference type="Google" id="ProtNLM"/>
    </source>
</evidence>
<dbReference type="EMBL" id="JAWMQI010000028">
    <property type="protein sequence ID" value="MDV7248620.1"/>
    <property type="molecule type" value="Genomic_DNA"/>
</dbReference>
<comment type="caution">
    <text evidence="1">The sequence shown here is derived from an EMBL/GenBank/DDBJ whole genome shotgun (WGS) entry which is preliminary data.</text>
</comment>
<organism evidence="1 2">
    <name type="scientific">Xanthomonas hortorum pv. vitians</name>
    <dbReference type="NCBI Taxonomy" id="83224"/>
    <lineage>
        <taxon>Bacteria</taxon>
        <taxon>Pseudomonadati</taxon>
        <taxon>Pseudomonadota</taxon>
        <taxon>Gammaproteobacteria</taxon>
        <taxon>Lysobacterales</taxon>
        <taxon>Lysobacteraceae</taxon>
        <taxon>Xanthomonas</taxon>
    </lineage>
</organism>
<dbReference type="RefSeq" id="WP_180313799.1">
    <property type="nucleotide sequence ID" value="NZ_JAJTZO010000028.1"/>
</dbReference>
<dbReference type="Proteomes" id="UP001187425">
    <property type="component" value="Unassembled WGS sequence"/>
</dbReference>
<dbReference type="AlphaFoldDB" id="A0AAW8ZPL9"/>
<gene>
    <name evidence="1" type="ORF">R4K57_09405</name>
</gene>
<evidence type="ECO:0000313" key="1">
    <source>
        <dbReference type="EMBL" id="MDV7248620.1"/>
    </source>
</evidence>
<evidence type="ECO:0000313" key="2">
    <source>
        <dbReference type="Proteomes" id="UP001187425"/>
    </source>
</evidence>
<proteinExistence type="predicted"/>